<dbReference type="EMBL" id="CAJPDS010000010">
    <property type="protein sequence ID" value="CAF9911387.1"/>
    <property type="molecule type" value="Genomic_DNA"/>
</dbReference>
<comment type="pathway">
    <text evidence="2 11">Protein modification; protein glycosylation.</text>
</comment>
<evidence type="ECO:0000256" key="11">
    <source>
        <dbReference type="RuleBase" id="RU367078"/>
    </source>
</evidence>
<organism evidence="14 15">
    <name type="scientific">Heterodermia speciosa</name>
    <dbReference type="NCBI Taxonomy" id="116794"/>
    <lineage>
        <taxon>Eukaryota</taxon>
        <taxon>Fungi</taxon>
        <taxon>Dikarya</taxon>
        <taxon>Ascomycota</taxon>
        <taxon>Pezizomycotina</taxon>
        <taxon>Lecanoromycetes</taxon>
        <taxon>OSLEUM clade</taxon>
        <taxon>Lecanoromycetidae</taxon>
        <taxon>Caliciales</taxon>
        <taxon>Physciaceae</taxon>
        <taxon>Heterodermia</taxon>
    </lineage>
</organism>
<evidence type="ECO:0000256" key="3">
    <source>
        <dbReference type="ARBA" id="ARBA00005518"/>
    </source>
</evidence>
<keyword evidence="4 11" id="KW-0812">Transmembrane</keyword>
<proteinExistence type="inferred from homology"/>
<comment type="catalytic activity">
    <reaction evidence="10 11">
        <text>a di-trans,poly-cis-dolichyl diphosphate + H2O = a di-trans,poly-cis-dolichyl phosphate + phosphate + H(+)</text>
        <dbReference type="Rhea" id="RHEA:14385"/>
        <dbReference type="Rhea" id="RHEA-COMP:19498"/>
        <dbReference type="Rhea" id="RHEA-COMP:19506"/>
        <dbReference type="ChEBI" id="CHEBI:15377"/>
        <dbReference type="ChEBI" id="CHEBI:15378"/>
        <dbReference type="ChEBI" id="CHEBI:43474"/>
        <dbReference type="ChEBI" id="CHEBI:57497"/>
        <dbReference type="ChEBI" id="CHEBI:57683"/>
        <dbReference type="EC" id="3.6.1.43"/>
    </reaction>
</comment>
<feature type="transmembrane region" description="Helical" evidence="11">
    <location>
        <begin position="129"/>
        <end position="149"/>
    </location>
</feature>
<dbReference type="UniPathway" id="UPA00378"/>
<feature type="domain" description="Phosphatidic acid phosphatase type 2/haloperoxidase" evidence="13">
    <location>
        <begin position="52"/>
        <end position="172"/>
    </location>
</feature>
<dbReference type="AlphaFoldDB" id="A0A8H3EW48"/>
<dbReference type="GO" id="GO:0005789">
    <property type="term" value="C:endoplasmic reticulum membrane"/>
    <property type="evidence" value="ECO:0007669"/>
    <property type="project" value="UniProtKB-SubCell"/>
</dbReference>
<comment type="caution">
    <text evidence="14">The sequence shown here is derived from an EMBL/GenBank/DDBJ whole genome shotgun (WGS) entry which is preliminary data.</text>
</comment>
<evidence type="ECO:0000256" key="1">
    <source>
        <dbReference type="ARBA" id="ARBA00004477"/>
    </source>
</evidence>
<dbReference type="Gene3D" id="1.20.144.10">
    <property type="entry name" value="Phosphatidic acid phosphatase type 2/haloperoxidase"/>
    <property type="match status" value="1"/>
</dbReference>
<keyword evidence="8 11" id="KW-0472">Membrane</keyword>
<evidence type="ECO:0000256" key="7">
    <source>
        <dbReference type="ARBA" id="ARBA00022989"/>
    </source>
</evidence>
<feature type="transmembrane region" description="Helical" evidence="11">
    <location>
        <begin position="93"/>
        <end position="109"/>
    </location>
</feature>
<comment type="function">
    <text evidence="9 11">Required for efficient N-glycosylation. Necessary for maintaining optimal levels of dolichol-linked oligosaccharides. Hydrolyzes dolichyl pyrophosphate at a very high rate and dolichyl monophosphate at a much lower rate. Does not act on phosphatidate.</text>
</comment>
<evidence type="ECO:0000256" key="9">
    <source>
        <dbReference type="ARBA" id="ARBA00024907"/>
    </source>
</evidence>
<feature type="region of interest" description="Disordered" evidence="12">
    <location>
        <begin position="219"/>
        <end position="238"/>
    </location>
</feature>
<evidence type="ECO:0000313" key="15">
    <source>
        <dbReference type="Proteomes" id="UP000664521"/>
    </source>
</evidence>
<dbReference type="FunFam" id="1.20.144.10:FF:000003">
    <property type="entry name" value="Dolichyldiphosphatase 1"/>
    <property type="match status" value="1"/>
</dbReference>
<keyword evidence="7 11" id="KW-1133">Transmembrane helix</keyword>
<gene>
    <name evidence="14" type="ORF">HETSPECPRED_000320</name>
</gene>
<dbReference type="GO" id="GO:0006487">
    <property type="term" value="P:protein N-linked glycosylation"/>
    <property type="evidence" value="ECO:0007669"/>
    <property type="project" value="UniProtKB-UniRule"/>
</dbReference>
<keyword evidence="15" id="KW-1185">Reference proteome</keyword>
<dbReference type="InterPro" id="IPR000326">
    <property type="entry name" value="PAP2/HPO"/>
</dbReference>
<protein>
    <recommendedName>
        <fullName evidence="11">Dolichyldiphosphatase</fullName>
        <ecNumber evidence="11">3.6.1.43</ecNumber>
    </recommendedName>
</protein>
<dbReference type="CDD" id="cd03382">
    <property type="entry name" value="PAP2_dolichyldiphosphatase"/>
    <property type="match status" value="1"/>
</dbReference>
<accession>A0A8H3EW48</accession>
<feature type="transmembrane region" description="Helical" evidence="11">
    <location>
        <begin position="22"/>
        <end position="45"/>
    </location>
</feature>
<dbReference type="PANTHER" id="PTHR11247:SF1">
    <property type="entry name" value="DOLICHYLDIPHOSPHATASE 1"/>
    <property type="match status" value="1"/>
</dbReference>
<dbReference type="Pfam" id="PF01569">
    <property type="entry name" value="PAP2"/>
    <property type="match status" value="1"/>
</dbReference>
<keyword evidence="5 11" id="KW-0378">Hydrolase</keyword>
<dbReference type="GO" id="GO:0047874">
    <property type="term" value="F:dolichyldiphosphatase activity"/>
    <property type="evidence" value="ECO:0007669"/>
    <property type="project" value="UniProtKB-UniRule"/>
</dbReference>
<dbReference type="SUPFAM" id="SSF48317">
    <property type="entry name" value="Acid phosphatase/Vanadium-dependent haloperoxidase"/>
    <property type="match status" value="1"/>
</dbReference>
<evidence type="ECO:0000256" key="10">
    <source>
        <dbReference type="ARBA" id="ARBA00047349"/>
    </source>
</evidence>
<keyword evidence="6 11" id="KW-0256">Endoplasmic reticulum</keyword>
<feature type="transmembrane region" description="Helical" evidence="11">
    <location>
        <begin position="155"/>
        <end position="174"/>
    </location>
</feature>
<evidence type="ECO:0000256" key="12">
    <source>
        <dbReference type="SAM" id="MobiDB-lite"/>
    </source>
</evidence>
<dbReference type="EC" id="3.6.1.43" evidence="11"/>
<comment type="subcellular location">
    <subcellularLocation>
        <location evidence="1 11">Endoplasmic reticulum membrane</location>
        <topology evidence="1 11">Multi-pass membrane protein</topology>
    </subcellularLocation>
</comment>
<dbReference type="GO" id="GO:0008610">
    <property type="term" value="P:lipid biosynthetic process"/>
    <property type="evidence" value="ECO:0007669"/>
    <property type="project" value="TreeGrafter"/>
</dbReference>
<comment type="similarity">
    <text evidence="3 11">Belongs to the dolichyldiphosphatase family.</text>
</comment>
<dbReference type="Proteomes" id="UP000664521">
    <property type="component" value="Unassembled WGS sequence"/>
</dbReference>
<name>A0A8H3EW48_9LECA</name>
<dbReference type="PANTHER" id="PTHR11247">
    <property type="entry name" value="PALMITOYL-PROTEIN THIOESTERASE/DOLICHYLDIPHOSPHATASE 1"/>
    <property type="match status" value="1"/>
</dbReference>
<evidence type="ECO:0000256" key="6">
    <source>
        <dbReference type="ARBA" id="ARBA00022824"/>
    </source>
</evidence>
<evidence type="ECO:0000256" key="5">
    <source>
        <dbReference type="ARBA" id="ARBA00022801"/>
    </source>
</evidence>
<evidence type="ECO:0000256" key="4">
    <source>
        <dbReference type="ARBA" id="ARBA00022692"/>
    </source>
</evidence>
<evidence type="ECO:0000256" key="8">
    <source>
        <dbReference type="ARBA" id="ARBA00023136"/>
    </source>
</evidence>
<reference evidence="14" key="1">
    <citation type="submission" date="2021-03" db="EMBL/GenBank/DDBJ databases">
        <authorList>
            <person name="Tagirdzhanova G."/>
        </authorList>
    </citation>
    <scope>NUCLEOTIDE SEQUENCE</scope>
</reference>
<evidence type="ECO:0000259" key="13">
    <source>
        <dbReference type="SMART" id="SM00014"/>
    </source>
</evidence>
<dbReference type="InterPro" id="IPR039667">
    <property type="entry name" value="Dolichyldiphosphatase_PAP2"/>
</dbReference>
<sequence length="238" mass="26992">MDDTPLASFSLTHVHYNADDPISYLCAWLALVPQALCVIYATLIWSSREVEVVLMGLGQFGCEVLNFALKRLIKEQRPPRMNGKGYGMPSSHAQFTAFFSVSLTLFLLLRHTPLPASPSHTPFSIPQRLLLSTVALICAAIVAWSRIYLNYHNPQQVFVGFSAGALSAVVWFAITDYLRRNGWVDWGLDTWAARELRMRDLVVEEDLVAPGWDRWERKRRDKRVGKGQNKASESVKKR</sequence>
<dbReference type="SMART" id="SM00014">
    <property type="entry name" value="acidPPc"/>
    <property type="match status" value="1"/>
</dbReference>
<evidence type="ECO:0000256" key="2">
    <source>
        <dbReference type="ARBA" id="ARBA00004922"/>
    </source>
</evidence>
<evidence type="ECO:0000313" key="14">
    <source>
        <dbReference type="EMBL" id="CAF9911387.1"/>
    </source>
</evidence>
<dbReference type="OrthoDB" id="302705at2759"/>
<dbReference type="InterPro" id="IPR036938">
    <property type="entry name" value="PAP2/HPO_sf"/>
</dbReference>